<dbReference type="Proteomes" id="UP000289792">
    <property type="component" value="Unassembled WGS sequence"/>
</dbReference>
<keyword evidence="1" id="KW-0597">Phosphoprotein</keyword>
<dbReference type="AlphaFoldDB" id="A0A4Q0XEM3"/>
<feature type="modified residue" description="4-aspartylphosphate" evidence="1">
    <location>
        <position position="62"/>
    </location>
</feature>
<proteinExistence type="predicted"/>
<reference evidence="3 4" key="1">
    <citation type="submission" date="2019-01" db="EMBL/GenBank/DDBJ databases">
        <title>Genome sequence of the Antarctic species Gelidibacter gilvus ACAM 158(T).</title>
        <authorList>
            <person name="Bowman J.P."/>
        </authorList>
    </citation>
    <scope>NUCLEOTIDE SEQUENCE [LARGE SCALE GENOMIC DNA]</scope>
    <source>
        <strain evidence="3 4">IC158</strain>
    </source>
</reference>
<evidence type="ECO:0000259" key="2">
    <source>
        <dbReference type="PROSITE" id="PS50110"/>
    </source>
</evidence>
<keyword evidence="4" id="KW-1185">Reference proteome</keyword>
<comment type="caution">
    <text evidence="3">The sequence shown here is derived from an EMBL/GenBank/DDBJ whole genome shotgun (WGS) entry which is preliminary data.</text>
</comment>
<evidence type="ECO:0000256" key="1">
    <source>
        <dbReference type="PROSITE-ProRule" id="PRU00169"/>
    </source>
</evidence>
<organism evidence="3 4">
    <name type="scientific">Gelidibacter gilvus</name>
    <dbReference type="NCBI Taxonomy" id="59602"/>
    <lineage>
        <taxon>Bacteria</taxon>
        <taxon>Pseudomonadati</taxon>
        <taxon>Bacteroidota</taxon>
        <taxon>Flavobacteriia</taxon>
        <taxon>Flavobacteriales</taxon>
        <taxon>Flavobacteriaceae</taxon>
        <taxon>Gelidibacter</taxon>
    </lineage>
</organism>
<feature type="domain" description="Response regulatory" evidence="2">
    <location>
        <begin position="9"/>
        <end position="131"/>
    </location>
</feature>
<dbReference type="Gene3D" id="3.40.50.2300">
    <property type="match status" value="1"/>
</dbReference>
<dbReference type="InterPro" id="IPR001789">
    <property type="entry name" value="Sig_transdc_resp-reg_receiver"/>
</dbReference>
<dbReference type="InterPro" id="IPR011006">
    <property type="entry name" value="CheY-like_superfamily"/>
</dbReference>
<evidence type="ECO:0000313" key="4">
    <source>
        <dbReference type="Proteomes" id="UP000289792"/>
    </source>
</evidence>
<dbReference type="EMBL" id="SDDZ01000019">
    <property type="protein sequence ID" value="RXJ44355.1"/>
    <property type="molecule type" value="Genomic_DNA"/>
</dbReference>
<dbReference type="PROSITE" id="PS50110">
    <property type="entry name" value="RESPONSE_REGULATORY"/>
    <property type="match status" value="1"/>
</dbReference>
<protein>
    <submittedName>
        <fullName evidence="3">Response regulator</fullName>
    </submittedName>
</protein>
<dbReference type="GO" id="GO:0000160">
    <property type="term" value="P:phosphorelay signal transduction system"/>
    <property type="evidence" value="ECO:0007669"/>
    <property type="project" value="InterPro"/>
</dbReference>
<evidence type="ECO:0000313" key="3">
    <source>
        <dbReference type="EMBL" id="RXJ44355.1"/>
    </source>
</evidence>
<name>A0A4Q0XEM3_9FLAO</name>
<dbReference type="Pfam" id="PF00072">
    <property type="entry name" value="Response_reg"/>
    <property type="match status" value="1"/>
</dbReference>
<accession>A0A4Q0XEM3</accession>
<gene>
    <name evidence="3" type="ORF">ESZ48_18320</name>
</gene>
<dbReference type="OrthoDB" id="673128at2"/>
<sequence>MKDMDTNFNYMVVDDDPTNNLICRLMIKKFDPDAEIKLFSKPEEGLHFIENYVGSLTVLFLDINMPTLSGWEFLDNFIEFRSEIKNKFEIYILTSAIQSFQKEKELYPFVKNILAKPLKEKYLLDIKNSIGNAI</sequence>
<dbReference type="SUPFAM" id="SSF52172">
    <property type="entry name" value="CheY-like"/>
    <property type="match status" value="1"/>
</dbReference>